<feature type="region of interest" description="Disordered" evidence="1">
    <location>
        <begin position="1"/>
        <end position="25"/>
    </location>
</feature>
<feature type="compositionally biased region" description="Polar residues" evidence="1">
    <location>
        <begin position="1"/>
        <end position="13"/>
    </location>
</feature>
<keyword evidence="3" id="KW-1185">Reference proteome</keyword>
<dbReference type="Proteomes" id="UP000187203">
    <property type="component" value="Unassembled WGS sequence"/>
</dbReference>
<gene>
    <name evidence="2" type="ORF">COLO4_34218</name>
</gene>
<proteinExistence type="predicted"/>
<name>A0A1R3GN09_9ROSI</name>
<evidence type="ECO:0000256" key="1">
    <source>
        <dbReference type="SAM" id="MobiDB-lite"/>
    </source>
</evidence>
<evidence type="ECO:0000313" key="2">
    <source>
        <dbReference type="EMBL" id="OMO59439.1"/>
    </source>
</evidence>
<evidence type="ECO:0000313" key="3">
    <source>
        <dbReference type="Proteomes" id="UP000187203"/>
    </source>
</evidence>
<reference evidence="3" key="1">
    <citation type="submission" date="2013-09" db="EMBL/GenBank/DDBJ databases">
        <title>Corchorus olitorius genome sequencing.</title>
        <authorList>
            <person name="Alam M."/>
            <person name="Haque M.S."/>
            <person name="Islam M.S."/>
            <person name="Emdad E.M."/>
            <person name="Islam M.M."/>
            <person name="Ahmed B."/>
            <person name="Halim A."/>
            <person name="Hossen Q.M.M."/>
            <person name="Hossain M.Z."/>
            <person name="Ahmed R."/>
            <person name="Khan M.M."/>
            <person name="Islam R."/>
            <person name="Rashid M.M."/>
            <person name="Khan S.A."/>
            <person name="Rahman M.S."/>
            <person name="Alam M."/>
            <person name="Yahiya A.S."/>
            <person name="Khan M.S."/>
            <person name="Azam M.S."/>
            <person name="Haque T."/>
            <person name="Lashkar M.Z.H."/>
            <person name="Akhand A.I."/>
            <person name="Morshed G."/>
            <person name="Roy S."/>
            <person name="Uddin K.S."/>
            <person name="Rabeya T."/>
            <person name="Hossain A.S."/>
            <person name="Chowdhury A."/>
            <person name="Snigdha A.R."/>
            <person name="Mortoza M.S."/>
            <person name="Matin S.A."/>
            <person name="Hoque S.M.E."/>
            <person name="Islam M.K."/>
            <person name="Roy D.K."/>
            <person name="Haider R."/>
            <person name="Moosa M.M."/>
            <person name="Elias S.M."/>
            <person name="Hasan A.M."/>
            <person name="Jahan S."/>
            <person name="Shafiuddin M."/>
            <person name="Mahmood N."/>
            <person name="Shommy N.S."/>
        </authorList>
    </citation>
    <scope>NUCLEOTIDE SEQUENCE [LARGE SCALE GENOMIC DNA]</scope>
    <source>
        <strain evidence="3">cv. O-4</strain>
    </source>
</reference>
<accession>A0A1R3GN09</accession>
<dbReference type="AlphaFoldDB" id="A0A1R3GN09"/>
<protein>
    <submittedName>
        <fullName evidence="2">Uncharacterized protein</fullName>
    </submittedName>
</protein>
<dbReference type="OrthoDB" id="1746344at2759"/>
<comment type="caution">
    <text evidence="2">The sequence shown here is derived from an EMBL/GenBank/DDBJ whole genome shotgun (WGS) entry which is preliminary data.</text>
</comment>
<organism evidence="2 3">
    <name type="scientific">Corchorus olitorius</name>
    <dbReference type="NCBI Taxonomy" id="93759"/>
    <lineage>
        <taxon>Eukaryota</taxon>
        <taxon>Viridiplantae</taxon>
        <taxon>Streptophyta</taxon>
        <taxon>Embryophyta</taxon>
        <taxon>Tracheophyta</taxon>
        <taxon>Spermatophyta</taxon>
        <taxon>Magnoliopsida</taxon>
        <taxon>eudicotyledons</taxon>
        <taxon>Gunneridae</taxon>
        <taxon>Pentapetalae</taxon>
        <taxon>rosids</taxon>
        <taxon>malvids</taxon>
        <taxon>Malvales</taxon>
        <taxon>Malvaceae</taxon>
        <taxon>Grewioideae</taxon>
        <taxon>Apeibeae</taxon>
        <taxon>Corchorus</taxon>
    </lineage>
</organism>
<dbReference type="EMBL" id="AWUE01022147">
    <property type="protein sequence ID" value="OMO59439.1"/>
    <property type="molecule type" value="Genomic_DNA"/>
</dbReference>
<sequence length="127" mass="14656">MDDSVSDSSWLSTGRSGGRKRKRNEEDLMEEKLVAALGDIKSAMESGTEALKVIANFFEKEREIEEMRRNYFAEILKFEGLSMEEKFRAGASLSKDKSKVDFFIFLPQEFKRDYIMDQLEGVPKPKN</sequence>